<keyword evidence="1" id="KW-1133">Transmembrane helix</keyword>
<evidence type="ECO:0000313" key="5">
    <source>
        <dbReference type="Proteomes" id="UP000321577"/>
    </source>
</evidence>
<dbReference type="CDD" id="cd07302">
    <property type="entry name" value="CHD"/>
    <property type="match status" value="1"/>
</dbReference>
<dbReference type="Proteomes" id="UP000321577">
    <property type="component" value="Unassembled WGS sequence"/>
</dbReference>
<dbReference type="InterPro" id="IPR029787">
    <property type="entry name" value="Nucleotide_cyclase"/>
</dbReference>
<feature type="domain" description="HAMP" evidence="3">
    <location>
        <begin position="306"/>
        <end position="358"/>
    </location>
</feature>
<dbReference type="PROSITE" id="PS50125">
    <property type="entry name" value="GUANYLATE_CYCLASE_2"/>
    <property type="match status" value="1"/>
</dbReference>
<evidence type="ECO:0000259" key="2">
    <source>
        <dbReference type="PROSITE" id="PS50125"/>
    </source>
</evidence>
<evidence type="ECO:0000256" key="1">
    <source>
        <dbReference type="SAM" id="Phobius"/>
    </source>
</evidence>
<proteinExistence type="predicted"/>
<dbReference type="OrthoDB" id="9806704at2"/>
<dbReference type="Gene3D" id="3.30.70.1230">
    <property type="entry name" value="Nucleotide cyclase"/>
    <property type="match status" value="1"/>
</dbReference>
<evidence type="ECO:0000313" key="4">
    <source>
        <dbReference type="EMBL" id="GEP46005.1"/>
    </source>
</evidence>
<dbReference type="PANTHER" id="PTHR43081">
    <property type="entry name" value="ADENYLATE CYCLASE, TERMINAL-DIFFERENTIATION SPECIFIC-RELATED"/>
    <property type="match status" value="1"/>
</dbReference>
<dbReference type="SMART" id="SM00304">
    <property type="entry name" value="HAMP"/>
    <property type="match status" value="1"/>
</dbReference>
<keyword evidence="5" id="KW-1185">Reference proteome</keyword>
<dbReference type="GO" id="GO:0004016">
    <property type="term" value="F:adenylate cyclase activity"/>
    <property type="evidence" value="ECO:0007669"/>
    <property type="project" value="UniProtKB-ARBA"/>
</dbReference>
<dbReference type="Pfam" id="PF00211">
    <property type="entry name" value="Guanylate_cyc"/>
    <property type="match status" value="1"/>
</dbReference>
<feature type="domain" description="Guanylate cyclase" evidence="2">
    <location>
        <begin position="390"/>
        <end position="518"/>
    </location>
</feature>
<gene>
    <name evidence="4" type="ORF">BGE01nite_52960</name>
</gene>
<dbReference type="GO" id="GO:0035556">
    <property type="term" value="P:intracellular signal transduction"/>
    <property type="evidence" value="ECO:0007669"/>
    <property type="project" value="InterPro"/>
</dbReference>
<evidence type="ECO:0000259" key="3">
    <source>
        <dbReference type="PROSITE" id="PS50885"/>
    </source>
</evidence>
<keyword evidence="1" id="KW-0472">Membrane</keyword>
<dbReference type="InterPro" id="IPR050697">
    <property type="entry name" value="Adenylyl/Guanylyl_Cyclase_3/4"/>
</dbReference>
<dbReference type="SMART" id="SM00044">
    <property type="entry name" value="CYCc"/>
    <property type="match status" value="1"/>
</dbReference>
<organism evidence="4 5">
    <name type="scientific">Brevifollis gellanilyticus</name>
    <dbReference type="NCBI Taxonomy" id="748831"/>
    <lineage>
        <taxon>Bacteria</taxon>
        <taxon>Pseudomonadati</taxon>
        <taxon>Verrucomicrobiota</taxon>
        <taxon>Verrucomicrobiia</taxon>
        <taxon>Verrucomicrobiales</taxon>
        <taxon>Verrucomicrobiaceae</taxon>
    </lineage>
</organism>
<dbReference type="EMBL" id="BKAG01000066">
    <property type="protein sequence ID" value="GEP46005.1"/>
    <property type="molecule type" value="Genomic_DNA"/>
</dbReference>
<accession>A0A512MGZ8</accession>
<feature type="transmembrane region" description="Helical" evidence="1">
    <location>
        <begin position="282"/>
        <end position="305"/>
    </location>
</feature>
<dbReference type="InterPro" id="IPR003660">
    <property type="entry name" value="HAMP_dom"/>
</dbReference>
<dbReference type="PANTHER" id="PTHR43081:SF1">
    <property type="entry name" value="ADENYLATE CYCLASE, TERMINAL-DIFFERENTIATION SPECIFIC"/>
    <property type="match status" value="1"/>
</dbReference>
<dbReference type="SUPFAM" id="SSF55073">
    <property type="entry name" value="Nucleotide cyclase"/>
    <property type="match status" value="1"/>
</dbReference>
<reference evidence="4 5" key="1">
    <citation type="submission" date="2019-07" db="EMBL/GenBank/DDBJ databases">
        <title>Whole genome shotgun sequence of Brevifollis gellanilyticus NBRC 108608.</title>
        <authorList>
            <person name="Hosoyama A."/>
            <person name="Uohara A."/>
            <person name="Ohji S."/>
            <person name="Ichikawa N."/>
        </authorList>
    </citation>
    <scope>NUCLEOTIDE SEQUENCE [LARGE SCALE GENOMIC DNA]</scope>
    <source>
        <strain evidence="4 5">NBRC 108608</strain>
    </source>
</reference>
<comment type="caution">
    <text evidence="4">The sequence shown here is derived from an EMBL/GenBank/DDBJ whole genome shotgun (WGS) entry which is preliminary data.</text>
</comment>
<dbReference type="RefSeq" id="WP_146855473.1">
    <property type="nucleotide sequence ID" value="NZ_BKAG01000066.1"/>
</dbReference>
<keyword evidence="1" id="KW-0812">Transmembrane</keyword>
<dbReference type="InterPro" id="IPR001054">
    <property type="entry name" value="A/G_cyclase"/>
</dbReference>
<dbReference type="AlphaFoldDB" id="A0A512MGZ8"/>
<sequence length="564" mass="61654">MTFRARLQQAIIGLVAVATGASLFIAQRQNDASHREMLDQLFEQQFASFRREQQRDIELAEKNARRLSESVRLFAVLEAGDPDAYQVAKDEMRLDDFDFFRLIDAEGAIIDPPTGTRANAGLFSAKLQEPIHEQLKPASPQNGMGVGYVVLRPEERSPQRIYRVLSAPIRNFDSTVGALVIGQEMSGFESSGETKFDLKGGLWLNGQLIGDAFSTELSGEIQRQLGNGTELTKTENVERVFRHEGAGYRLNAHCLNSGSPFPPAYYVSVFSLAGFEAQQRRLIWQIIALGVGAIVLASLIGALFARQVTQPIQSLVSATQSIQEGDFQPAIIPGPTKEMRRLADAFLDMGAGLALKERYHSVLSMVADRRVAEELMAGKIPLGGELREVSVIFCDIRGYTALSAGRDPREVIELLNQHMGALTRVVYRHHGVINQFAGDAIMILFGAPTDNANHAQDAVQCAREMRAERERLNAETHEPLGIGFGIATGKVVAGCLGSENRADYTVIGDRVNLAARLCSLAAAGEIVMDDQTRAKLPESVLSAATEPLKLKGFSEPVIAHRLVS</sequence>
<dbReference type="Pfam" id="PF00672">
    <property type="entry name" value="HAMP"/>
    <property type="match status" value="1"/>
</dbReference>
<dbReference type="GO" id="GO:0016020">
    <property type="term" value="C:membrane"/>
    <property type="evidence" value="ECO:0007669"/>
    <property type="project" value="InterPro"/>
</dbReference>
<dbReference type="GO" id="GO:0006171">
    <property type="term" value="P:cAMP biosynthetic process"/>
    <property type="evidence" value="ECO:0007669"/>
    <property type="project" value="TreeGrafter"/>
</dbReference>
<name>A0A512MGZ8_9BACT</name>
<dbReference type="PROSITE" id="PS50885">
    <property type="entry name" value="HAMP"/>
    <property type="match status" value="1"/>
</dbReference>
<protein>
    <recommendedName>
        <fullName evidence="6">Adenylate/guanylate cyclase domain-containing protein</fullName>
    </recommendedName>
</protein>
<dbReference type="Gene3D" id="6.10.340.10">
    <property type="match status" value="1"/>
</dbReference>
<dbReference type="CDD" id="cd06225">
    <property type="entry name" value="HAMP"/>
    <property type="match status" value="1"/>
</dbReference>
<evidence type="ECO:0008006" key="6">
    <source>
        <dbReference type="Google" id="ProtNLM"/>
    </source>
</evidence>